<evidence type="ECO:0000256" key="1">
    <source>
        <dbReference type="SAM" id="Phobius"/>
    </source>
</evidence>
<keyword evidence="1" id="KW-1133">Transmembrane helix</keyword>
<keyword evidence="1" id="KW-0472">Membrane</keyword>
<feature type="transmembrane region" description="Helical" evidence="1">
    <location>
        <begin position="6"/>
        <end position="24"/>
    </location>
</feature>
<reference evidence="2 3" key="1">
    <citation type="submission" date="2018-05" db="EMBL/GenBank/DDBJ databases">
        <title>Genome sequencing of Flavobacterium sp. HYN0056.</title>
        <authorList>
            <person name="Yi H."/>
            <person name="Baek C."/>
        </authorList>
    </citation>
    <scope>NUCLEOTIDE SEQUENCE [LARGE SCALE GENOMIC DNA]</scope>
    <source>
        <strain evidence="2 3">HYN0056</strain>
    </source>
</reference>
<keyword evidence="3" id="KW-1185">Reference proteome</keyword>
<sequence length="128" mass="14802">MIMKHPFIKWLLLCIVTLFVSELFKNAINFDRLFHSSFSEQFTSKQIENNKCSSFNTQLLLSITYMRFSIFKFLIAVIASIYLAYYYYTNQNSDSSTLKMAGVLCLGIAIVIALINKSKKSRNNDNKN</sequence>
<gene>
    <name evidence="2" type="ORF">HYN56_02755</name>
</gene>
<feature type="transmembrane region" description="Helical" evidence="1">
    <location>
        <begin position="70"/>
        <end position="88"/>
    </location>
</feature>
<dbReference type="AlphaFoldDB" id="A0A2S1YGM3"/>
<feature type="transmembrane region" description="Helical" evidence="1">
    <location>
        <begin position="100"/>
        <end position="116"/>
    </location>
</feature>
<accession>A0A2S1YGM3</accession>
<evidence type="ECO:0000313" key="3">
    <source>
        <dbReference type="Proteomes" id="UP000245250"/>
    </source>
</evidence>
<dbReference type="KEGG" id="fcr:HYN56_02755"/>
<proteinExistence type="predicted"/>
<evidence type="ECO:0000313" key="2">
    <source>
        <dbReference type="EMBL" id="AWK03195.1"/>
    </source>
</evidence>
<dbReference type="EMBL" id="CP029255">
    <property type="protein sequence ID" value="AWK03195.1"/>
    <property type="molecule type" value="Genomic_DNA"/>
</dbReference>
<organism evidence="2 3">
    <name type="scientific">Flavobacterium crocinum</name>
    <dbReference type="NCBI Taxonomy" id="2183896"/>
    <lineage>
        <taxon>Bacteria</taxon>
        <taxon>Pseudomonadati</taxon>
        <taxon>Bacteroidota</taxon>
        <taxon>Flavobacteriia</taxon>
        <taxon>Flavobacteriales</taxon>
        <taxon>Flavobacteriaceae</taxon>
        <taxon>Flavobacterium</taxon>
    </lineage>
</organism>
<protein>
    <submittedName>
        <fullName evidence="2">Uncharacterized protein</fullName>
    </submittedName>
</protein>
<dbReference type="Proteomes" id="UP000245250">
    <property type="component" value="Chromosome"/>
</dbReference>
<keyword evidence="1" id="KW-0812">Transmembrane</keyword>
<name>A0A2S1YGM3_9FLAO</name>